<reference evidence="7 8" key="1">
    <citation type="journal article" date="2020" name="Front. Microbiol.">
        <title>Toward Biorecycling: Isolation of a Soil Bacterium That Grows on a Polyurethane Oligomer and Monomer.</title>
        <authorList>
            <person name="Espinosa M.J.C."/>
            <person name="Blanco A.C."/>
            <person name="Schmidgall T."/>
            <person name="Atanasoff-Kardjalieff A.K."/>
            <person name="Kappelmeyer U."/>
            <person name="Tischler D."/>
            <person name="Pieper D.H."/>
            <person name="Heipieper H.J."/>
            <person name="Eberlein C."/>
        </authorList>
    </citation>
    <scope>NUCLEOTIDE SEQUENCE [LARGE SCALE GENOMIC DNA]</scope>
    <source>
        <strain evidence="7 8">TDA1</strain>
    </source>
</reference>
<accession>A0ABY7RGC5</accession>
<evidence type="ECO:0000313" key="8">
    <source>
        <dbReference type="Proteomes" id="UP001214301"/>
    </source>
</evidence>
<dbReference type="Gene3D" id="3.40.190.10">
    <property type="entry name" value="Periplasmic binding protein-like II"/>
    <property type="match status" value="2"/>
</dbReference>
<evidence type="ECO:0000313" key="7">
    <source>
        <dbReference type="EMBL" id="WCI02717.1"/>
    </source>
</evidence>
<dbReference type="SMART" id="SM00079">
    <property type="entry name" value="PBPe"/>
    <property type="match status" value="1"/>
</dbReference>
<feature type="domain" description="Ionotropic glutamate receptor C-terminal" evidence="6">
    <location>
        <begin position="37"/>
        <end position="286"/>
    </location>
</feature>
<organism evidence="7 8">
    <name type="scientific">Pseudomonas capeferrum</name>
    <dbReference type="NCBI Taxonomy" id="1495066"/>
    <lineage>
        <taxon>Bacteria</taxon>
        <taxon>Pseudomonadati</taxon>
        <taxon>Pseudomonadota</taxon>
        <taxon>Gammaproteobacteria</taxon>
        <taxon>Pseudomonadales</taxon>
        <taxon>Pseudomonadaceae</taxon>
        <taxon>Pseudomonas</taxon>
    </lineage>
</organism>
<feature type="domain" description="Solute-binding protein family 3/N-terminal" evidence="5">
    <location>
        <begin position="37"/>
        <end position="287"/>
    </location>
</feature>
<dbReference type="InterPro" id="IPR051455">
    <property type="entry name" value="Bact_solute-bind_prot3"/>
</dbReference>
<gene>
    <name evidence="7" type="ORF">PMC74_12850</name>
</gene>
<dbReference type="InterPro" id="IPR001320">
    <property type="entry name" value="Iontro_rcpt_C"/>
</dbReference>
<evidence type="ECO:0000256" key="3">
    <source>
        <dbReference type="ARBA" id="ARBA00022729"/>
    </source>
</evidence>
<evidence type="ECO:0000256" key="2">
    <source>
        <dbReference type="ARBA" id="ARBA00022448"/>
    </source>
</evidence>
<dbReference type="Proteomes" id="UP001214301">
    <property type="component" value="Chromosome"/>
</dbReference>
<proteinExistence type="inferred from homology"/>
<evidence type="ECO:0000256" key="1">
    <source>
        <dbReference type="ARBA" id="ARBA00010333"/>
    </source>
</evidence>
<dbReference type="InterPro" id="IPR001638">
    <property type="entry name" value="Solute-binding_3/MltF_N"/>
</dbReference>
<feature type="signal peptide" evidence="4">
    <location>
        <begin position="1"/>
        <end position="26"/>
    </location>
</feature>
<keyword evidence="2" id="KW-0813">Transport</keyword>
<dbReference type="PANTHER" id="PTHR30085">
    <property type="entry name" value="AMINO ACID ABC TRANSPORTER PERMEASE"/>
    <property type="match status" value="1"/>
</dbReference>
<dbReference type="EMBL" id="CP116669">
    <property type="protein sequence ID" value="WCI02717.1"/>
    <property type="molecule type" value="Genomic_DNA"/>
</dbReference>
<evidence type="ECO:0000259" key="6">
    <source>
        <dbReference type="SMART" id="SM00079"/>
    </source>
</evidence>
<evidence type="ECO:0000256" key="4">
    <source>
        <dbReference type="SAM" id="SignalP"/>
    </source>
</evidence>
<dbReference type="RefSeq" id="WP_047583183.1">
    <property type="nucleotide sequence ID" value="NZ_CP116669.1"/>
</dbReference>
<name>A0ABY7RGC5_9PSED</name>
<dbReference type="PANTHER" id="PTHR30085:SF6">
    <property type="entry name" value="ABC TRANSPORTER GLUTAMINE-BINDING PROTEIN GLNH"/>
    <property type="match status" value="1"/>
</dbReference>
<comment type="similarity">
    <text evidence="1">Belongs to the bacterial solute-binding protein 3 family.</text>
</comment>
<dbReference type="SMART" id="SM00062">
    <property type="entry name" value="PBPb"/>
    <property type="match status" value="1"/>
</dbReference>
<dbReference type="Pfam" id="PF00497">
    <property type="entry name" value="SBP_bac_3"/>
    <property type="match status" value="1"/>
</dbReference>
<feature type="chain" id="PRO_5047273581" evidence="4">
    <location>
        <begin position="27"/>
        <end position="301"/>
    </location>
</feature>
<dbReference type="CDD" id="cd13688">
    <property type="entry name" value="PBP2_GltI_DEBP"/>
    <property type="match status" value="1"/>
</dbReference>
<evidence type="ECO:0000259" key="5">
    <source>
        <dbReference type="SMART" id="SM00062"/>
    </source>
</evidence>
<protein>
    <submittedName>
        <fullName evidence="7">Amino acid ABC transporter substrate-binding protein</fullName>
    </submittedName>
</protein>
<sequence>MKPLSAKLLRLLLAGALSGVSVVSWADTLERVRSSHTLTLGYLPGSAPFSALNGDTVEGYAIDLCLKISERVKSELQQPALQVRFQPVEITQAVAAVSSGKVDILCTPTPQTLERRKAVSFSLPVYTAGLSAVVRKQSPEPLLKALNGEVAHDGPTWRATVNRGLAKQTYAVLAGSATQQWVGEQMRLLGVIATLVSVKSNEEGVRRVAEGGADAFFADRILLKTHIASGYPDGSLLLLDRIYEYAPVSLMIARGDDDFRLLVDTVLSEMYRSGEIEQAYVKYLDGVSDTARRLFKVYALP</sequence>
<keyword evidence="8" id="KW-1185">Reference proteome</keyword>
<keyword evidence="3 4" id="KW-0732">Signal</keyword>
<dbReference type="SUPFAM" id="SSF53850">
    <property type="entry name" value="Periplasmic binding protein-like II"/>
    <property type="match status" value="1"/>
</dbReference>